<reference evidence="1 2" key="1">
    <citation type="submission" date="2024-02" db="EMBL/GenBank/DDBJ databases">
        <title>A draft genome for the cacao thread blight pathogen Marasmius crinis-equi.</title>
        <authorList>
            <person name="Cohen S.P."/>
            <person name="Baruah I.K."/>
            <person name="Amoako-Attah I."/>
            <person name="Bukari Y."/>
            <person name="Meinhardt L.W."/>
            <person name="Bailey B.A."/>
        </authorList>
    </citation>
    <scope>NUCLEOTIDE SEQUENCE [LARGE SCALE GENOMIC DNA]</scope>
    <source>
        <strain evidence="1 2">GH-76</strain>
    </source>
</reference>
<dbReference type="EMBL" id="JBAHYK010000313">
    <property type="protein sequence ID" value="KAL0575344.1"/>
    <property type="molecule type" value="Genomic_DNA"/>
</dbReference>
<protein>
    <submittedName>
        <fullName evidence="1">Uncharacterized protein</fullName>
    </submittedName>
</protein>
<dbReference type="Proteomes" id="UP001465976">
    <property type="component" value="Unassembled WGS sequence"/>
</dbReference>
<keyword evidence="2" id="KW-1185">Reference proteome</keyword>
<evidence type="ECO:0000313" key="1">
    <source>
        <dbReference type="EMBL" id="KAL0575344.1"/>
    </source>
</evidence>
<evidence type="ECO:0000313" key="2">
    <source>
        <dbReference type="Proteomes" id="UP001465976"/>
    </source>
</evidence>
<comment type="caution">
    <text evidence="1">The sequence shown here is derived from an EMBL/GenBank/DDBJ whole genome shotgun (WGS) entry which is preliminary data.</text>
</comment>
<sequence>MEALPCLEQITTIDGEDPLETLYICPLSSKPFLYSLEYFMGHGFGELELQTPFNMIQLRSSMKKLLEKNEWTFLPTEDVLKTARDIHKENLNRRVYDRRFYLDVLPNQEYEYELLPLGMTSTLFLISEDGTRHPHEPPYAKLPRFRSRVHPFFVAKSAQNRFFKAMVRGIKARNAYVTDLASFWSRTPMFWRRTPDWKKLGHPLDDVDLDGETECERYPGPTQSAPAMFSQPPASSSLAHDEETLSTTDTACSIAPENPIKSVGNPALLDAYVVDMCGKSDFDAKVDGLTNDTQVTAYRKERGRSYHEVMSSGRVVPPLALYFRKEYRYSPYIKESPKR</sequence>
<accession>A0ABR3FIZ8</accession>
<gene>
    <name evidence="1" type="ORF">V5O48_006623</name>
</gene>
<organism evidence="1 2">
    <name type="scientific">Marasmius crinis-equi</name>
    <dbReference type="NCBI Taxonomy" id="585013"/>
    <lineage>
        <taxon>Eukaryota</taxon>
        <taxon>Fungi</taxon>
        <taxon>Dikarya</taxon>
        <taxon>Basidiomycota</taxon>
        <taxon>Agaricomycotina</taxon>
        <taxon>Agaricomycetes</taxon>
        <taxon>Agaricomycetidae</taxon>
        <taxon>Agaricales</taxon>
        <taxon>Marasmiineae</taxon>
        <taxon>Marasmiaceae</taxon>
        <taxon>Marasmius</taxon>
    </lineage>
</organism>
<proteinExistence type="predicted"/>
<name>A0ABR3FIZ8_9AGAR</name>